<dbReference type="Proteomes" id="UP001595886">
    <property type="component" value="Unassembled WGS sequence"/>
</dbReference>
<feature type="transmembrane region" description="Helical" evidence="7">
    <location>
        <begin position="71"/>
        <end position="88"/>
    </location>
</feature>
<reference evidence="9" key="1">
    <citation type="journal article" date="2019" name="Int. J. Syst. Evol. Microbiol.">
        <title>The Global Catalogue of Microorganisms (GCM) 10K type strain sequencing project: providing services to taxonomists for standard genome sequencing and annotation.</title>
        <authorList>
            <consortium name="The Broad Institute Genomics Platform"/>
            <consortium name="The Broad Institute Genome Sequencing Center for Infectious Disease"/>
            <person name="Wu L."/>
            <person name="Ma J."/>
        </authorList>
    </citation>
    <scope>NUCLEOTIDE SEQUENCE [LARGE SCALE GENOMIC DNA]</scope>
    <source>
        <strain evidence="9">CCUG 30340</strain>
    </source>
</reference>
<evidence type="ECO:0000256" key="6">
    <source>
        <dbReference type="ARBA" id="ARBA00023136"/>
    </source>
</evidence>
<evidence type="ECO:0000256" key="1">
    <source>
        <dbReference type="ARBA" id="ARBA00004651"/>
    </source>
</evidence>
<evidence type="ECO:0000256" key="2">
    <source>
        <dbReference type="ARBA" id="ARBA00009784"/>
    </source>
</evidence>
<gene>
    <name evidence="8" type="ORF">ACFO6Q_19270</name>
</gene>
<feature type="transmembrane region" description="Helical" evidence="7">
    <location>
        <begin position="172"/>
        <end position="193"/>
    </location>
</feature>
<sequence>MSTLSAGVLLFLIMDPMGNIPLFLSVLKSVPADRRMFVIVREMLIALVTLFAFLFGGQYLLQLMHLKQESVSIAGGIILFIIGLRMIFPPQHGIFGGDEAAEPFIVPLAIPAVAGPSTIAAVMLLANSDPGRTVDWSLALIVAWLLTALILLSSTFLFRILGARVLTAMERLMGMLLVALSVQMFLDGLVAYVKLAGVH</sequence>
<evidence type="ECO:0000313" key="9">
    <source>
        <dbReference type="Proteomes" id="UP001595886"/>
    </source>
</evidence>
<keyword evidence="4 7" id="KW-0812">Transmembrane</keyword>
<proteinExistence type="inferred from homology"/>
<dbReference type="PANTHER" id="PTHR33508">
    <property type="entry name" value="UPF0056 MEMBRANE PROTEIN YHCE"/>
    <property type="match status" value="1"/>
</dbReference>
<accession>A0ABV9QYL9</accession>
<feature type="transmembrane region" description="Helical" evidence="7">
    <location>
        <begin position="138"/>
        <end position="160"/>
    </location>
</feature>
<protein>
    <recommendedName>
        <fullName evidence="7">UPF0056 membrane protein</fullName>
    </recommendedName>
</protein>
<keyword evidence="6 7" id="KW-0472">Membrane</keyword>
<evidence type="ECO:0000256" key="7">
    <source>
        <dbReference type="RuleBase" id="RU362048"/>
    </source>
</evidence>
<comment type="subcellular location">
    <subcellularLocation>
        <location evidence="1 7">Cell membrane</location>
        <topology evidence="1 7">Multi-pass membrane protein</topology>
    </subcellularLocation>
</comment>
<keyword evidence="9" id="KW-1185">Reference proteome</keyword>
<comment type="caution">
    <text evidence="8">The sequence shown here is derived from an EMBL/GenBank/DDBJ whole genome shotgun (WGS) entry which is preliminary data.</text>
</comment>
<dbReference type="NCBIfam" id="TIGR00427">
    <property type="entry name" value="NAAT family transporter"/>
    <property type="match status" value="1"/>
</dbReference>
<keyword evidence="5 7" id="KW-1133">Transmembrane helix</keyword>
<evidence type="ECO:0000256" key="3">
    <source>
        <dbReference type="ARBA" id="ARBA00022475"/>
    </source>
</evidence>
<comment type="similarity">
    <text evidence="2 7">Belongs to the UPF0056 (MarC) family.</text>
</comment>
<dbReference type="EMBL" id="JBHSHD010000017">
    <property type="protein sequence ID" value="MFC4822468.1"/>
    <property type="molecule type" value="Genomic_DNA"/>
</dbReference>
<dbReference type="RefSeq" id="WP_380022780.1">
    <property type="nucleotide sequence ID" value="NZ_JBHSHD010000017.1"/>
</dbReference>
<evidence type="ECO:0000313" key="8">
    <source>
        <dbReference type="EMBL" id="MFC4822468.1"/>
    </source>
</evidence>
<feature type="transmembrane region" description="Helical" evidence="7">
    <location>
        <begin position="39"/>
        <end position="59"/>
    </location>
</feature>
<dbReference type="Pfam" id="PF01914">
    <property type="entry name" value="MarC"/>
    <property type="match status" value="1"/>
</dbReference>
<dbReference type="InterPro" id="IPR002771">
    <property type="entry name" value="Multi_antbiot-R_MarC"/>
</dbReference>
<feature type="transmembrane region" description="Helical" evidence="7">
    <location>
        <begin position="6"/>
        <end position="27"/>
    </location>
</feature>
<evidence type="ECO:0000256" key="4">
    <source>
        <dbReference type="ARBA" id="ARBA00022692"/>
    </source>
</evidence>
<keyword evidence="3" id="KW-1003">Cell membrane</keyword>
<feature type="transmembrane region" description="Helical" evidence="7">
    <location>
        <begin position="100"/>
        <end position="126"/>
    </location>
</feature>
<dbReference type="PANTHER" id="PTHR33508:SF10">
    <property type="entry name" value="UPF0056 INNER MEMBRANE PROTEIN YHGN"/>
    <property type="match status" value="1"/>
</dbReference>
<organism evidence="8 9">
    <name type="scientific">Dokdonella ginsengisoli</name>
    <dbReference type="NCBI Taxonomy" id="363846"/>
    <lineage>
        <taxon>Bacteria</taxon>
        <taxon>Pseudomonadati</taxon>
        <taxon>Pseudomonadota</taxon>
        <taxon>Gammaproteobacteria</taxon>
        <taxon>Lysobacterales</taxon>
        <taxon>Rhodanobacteraceae</taxon>
        <taxon>Dokdonella</taxon>
    </lineage>
</organism>
<name>A0ABV9QYL9_9GAMM</name>
<evidence type="ECO:0000256" key="5">
    <source>
        <dbReference type="ARBA" id="ARBA00022989"/>
    </source>
</evidence>